<feature type="region of interest" description="Disordered" evidence="11">
    <location>
        <begin position="701"/>
        <end position="757"/>
    </location>
</feature>
<dbReference type="GO" id="GO:0005634">
    <property type="term" value="C:nucleus"/>
    <property type="evidence" value="ECO:0007669"/>
    <property type="project" value="TreeGrafter"/>
</dbReference>
<dbReference type="SUPFAM" id="SSF52821">
    <property type="entry name" value="Rhodanese/Cell cycle control phosphatase"/>
    <property type="match status" value="1"/>
</dbReference>
<dbReference type="Proteomes" id="UP001214603">
    <property type="component" value="Chromosome 2"/>
</dbReference>
<protein>
    <recommendedName>
        <fullName evidence="9 10">M-phase inducer phosphatase</fullName>
        <ecNumber evidence="2 10">3.1.3.48</ecNumber>
    </recommendedName>
</protein>
<dbReference type="PANTHER" id="PTHR10828:SF17">
    <property type="entry name" value="PROTEIN-TYROSINE-PHOSPHATASE"/>
    <property type="match status" value="1"/>
</dbReference>
<evidence type="ECO:0000256" key="5">
    <source>
        <dbReference type="ARBA" id="ARBA00022801"/>
    </source>
</evidence>
<evidence type="ECO:0000256" key="3">
    <source>
        <dbReference type="ARBA" id="ARBA00022618"/>
    </source>
</evidence>
<dbReference type="AlphaFoldDB" id="A0AAF0E074"/>
<evidence type="ECO:0000256" key="8">
    <source>
        <dbReference type="ARBA" id="ARBA00051722"/>
    </source>
</evidence>
<dbReference type="GO" id="GO:0000086">
    <property type="term" value="P:G2/M transition of mitotic cell cycle"/>
    <property type="evidence" value="ECO:0007669"/>
    <property type="project" value="TreeGrafter"/>
</dbReference>
<evidence type="ECO:0000256" key="1">
    <source>
        <dbReference type="ARBA" id="ARBA00011065"/>
    </source>
</evidence>
<keyword evidence="3 10" id="KW-0132">Cell division</keyword>
<keyword evidence="6 10" id="KW-0904">Protein phosphatase</keyword>
<feature type="compositionally biased region" description="Low complexity" evidence="11">
    <location>
        <begin position="254"/>
        <end position="265"/>
    </location>
</feature>
<sequence>MAAILSSPQIVPAAWGMDEGQLLSSPAARNGPLLHELDHSFGSSMSISSLDSPGRGPQRSRSVTTSVDVLAEDPFAAPSPREPCAPNEPWGLHTQRESAYPKSSPHAMDISSPATLQLLPAPAPAPSAAPVPSVSAASVRPAWPRRADRALRRSMPQLPLAGDLSPLSPQQEPPMKRRLSSLRQLQDVGDARYDEAPMRPTRSAGDEPVSFFPRAPLAVSKERLLRMHTRSQSEAVDAQPLPAPDPATAPPAPASADDSWSSSGPEPVKRPCFAPASKMAASPRGMGDYFFDPQSPEVSREAADSSLLAPPCFPTCSSPSASPGLRSDASALPDASGVFSHAEVGPTVSPPCMRIATAPTPEMGAAAAAEAQADESDDALMLGGSMPALHCGSPVRASQRKSRPMGCGTQRSQTTMGFGGANKENDPPAAAHVSPGVPGFGSFEMDSKTLPCFPVKSDGLMRITPDTMRDVLHGKYDEQICGFQVVDCRFAYEYEGGHIAGALNLNTVEQVQQYFLTPGTGLHAQRAMPMRTQSGMPDATGDTRKFLLIFHCEFSWKRGPSMALALRAADRSLAGDYPRCHFPDVYVLQGGYADFFKACPELCRPRAYVAMDDPRFLRRRSEELVGFRKQFVRNRSFAYGDEHYTALSALSARVQAQGAPRMLAPQAPAPAPRPHVERDASFSSAGDSSFEADASCSPCAAATHRRPTQADDIGGGLAPPTLKHAFARRPLARAETMPTASRVPHASGTAHASPMRP</sequence>
<dbReference type="Pfam" id="PF00581">
    <property type="entry name" value="Rhodanese"/>
    <property type="match status" value="1"/>
</dbReference>
<comment type="catalytic activity">
    <reaction evidence="8 10">
        <text>O-phospho-L-tyrosyl-[protein] + H2O = L-tyrosyl-[protein] + phosphate</text>
        <dbReference type="Rhea" id="RHEA:10684"/>
        <dbReference type="Rhea" id="RHEA-COMP:10136"/>
        <dbReference type="Rhea" id="RHEA-COMP:20101"/>
        <dbReference type="ChEBI" id="CHEBI:15377"/>
        <dbReference type="ChEBI" id="CHEBI:43474"/>
        <dbReference type="ChEBI" id="CHEBI:46858"/>
        <dbReference type="ChEBI" id="CHEBI:61978"/>
        <dbReference type="EC" id="3.1.3.48"/>
    </reaction>
</comment>
<dbReference type="InterPro" id="IPR001763">
    <property type="entry name" value="Rhodanese-like_dom"/>
</dbReference>
<keyword evidence="5 10" id="KW-0378">Hydrolase</keyword>
<evidence type="ECO:0000256" key="2">
    <source>
        <dbReference type="ARBA" id="ARBA00013064"/>
    </source>
</evidence>
<dbReference type="GO" id="GO:0010971">
    <property type="term" value="P:positive regulation of G2/M transition of mitotic cell cycle"/>
    <property type="evidence" value="ECO:0007669"/>
    <property type="project" value="TreeGrafter"/>
</dbReference>
<accession>A0AAF0E074</accession>
<comment type="similarity">
    <text evidence="1 10">Belongs to the MPI phosphatase family.</text>
</comment>
<keyword evidence="7 10" id="KW-0131">Cell cycle</keyword>
<dbReference type="PRINTS" id="PR00716">
    <property type="entry name" value="MPIPHPHTASE"/>
</dbReference>
<keyword evidence="4 10" id="KW-0498">Mitosis</keyword>
<dbReference type="CDD" id="cd01530">
    <property type="entry name" value="Cdc25"/>
    <property type="match status" value="1"/>
</dbReference>
<dbReference type="SMART" id="SM00450">
    <property type="entry name" value="RHOD"/>
    <property type="match status" value="1"/>
</dbReference>
<evidence type="ECO:0000313" key="14">
    <source>
        <dbReference type="Proteomes" id="UP001214603"/>
    </source>
</evidence>
<evidence type="ECO:0000313" key="13">
    <source>
        <dbReference type="EMBL" id="WFD02767.1"/>
    </source>
</evidence>
<feature type="compositionally biased region" description="Pro residues" evidence="11">
    <location>
        <begin position="241"/>
        <end position="253"/>
    </location>
</feature>
<evidence type="ECO:0000256" key="7">
    <source>
        <dbReference type="ARBA" id="ARBA00023306"/>
    </source>
</evidence>
<dbReference type="GO" id="GO:0005737">
    <property type="term" value="C:cytoplasm"/>
    <property type="evidence" value="ECO:0007669"/>
    <property type="project" value="TreeGrafter"/>
</dbReference>
<dbReference type="FunFam" id="3.40.250.10:FF:000021">
    <property type="entry name" value="M-phase inducer phosphatase cdc-25.2"/>
    <property type="match status" value="1"/>
</dbReference>
<gene>
    <name evidence="13" type="primary">MIH1</name>
    <name evidence="13" type="ORF">MOBT1_001451</name>
</gene>
<organism evidence="13 14">
    <name type="scientific">Malassezia obtusa</name>
    <dbReference type="NCBI Taxonomy" id="76774"/>
    <lineage>
        <taxon>Eukaryota</taxon>
        <taxon>Fungi</taxon>
        <taxon>Dikarya</taxon>
        <taxon>Basidiomycota</taxon>
        <taxon>Ustilaginomycotina</taxon>
        <taxon>Malasseziomycetes</taxon>
        <taxon>Malasseziales</taxon>
        <taxon>Malasseziaceae</taxon>
        <taxon>Malassezia</taxon>
    </lineage>
</organism>
<dbReference type="Gene3D" id="3.40.250.10">
    <property type="entry name" value="Rhodanese-like domain"/>
    <property type="match status" value="1"/>
</dbReference>
<dbReference type="EMBL" id="CP119935">
    <property type="protein sequence ID" value="WFD02767.1"/>
    <property type="molecule type" value="Genomic_DNA"/>
</dbReference>
<dbReference type="InterPro" id="IPR000751">
    <property type="entry name" value="MPI_Phosphatase"/>
</dbReference>
<evidence type="ECO:0000259" key="12">
    <source>
        <dbReference type="PROSITE" id="PS50206"/>
    </source>
</evidence>
<dbReference type="GO" id="GO:0051301">
    <property type="term" value="P:cell division"/>
    <property type="evidence" value="ECO:0007669"/>
    <property type="project" value="UniProtKB-UniRule"/>
</dbReference>
<dbReference type="PROSITE" id="PS50206">
    <property type="entry name" value="RHODANESE_3"/>
    <property type="match status" value="1"/>
</dbReference>
<dbReference type="EC" id="3.1.3.48" evidence="2 10"/>
<feature type="domain" description="Rhodanese" evidence="12">
    <location>
        <begin position="479"/>
        <end position="604"/>
    </location>
</feature>
<name>A0AAF0E074_9BASI</name>
<proteinExistence type="inferred from homology"/>
<feature type="region of interest" description="Disordered" evidence="11">
    <location>
        <begin position="392"/>
        <end position="413"/>
    </location>
</feature>
<feature type="region of interest" description="Disordered" evidence="11">
    <location>
        <begin position="43"/>
        <end position="273"/>
    </location>
</feature>
<dbReference type="GO" id="GO:0110032">
    <property type="term" value="P:positive regulation of G2/MI transition of meiotic cell cycle"/>
    <property type="evidence" value="ECO:0007669"/>
    <property type="project" value="TreeGrafter"/>
</dbReference>
<comment type="function">
    <text evidence="10">Tyrosine protein phosphatase which functions as a dosage-dependent inducer of mitotic progression.</text>
</comment>
<evidence type="ECO:0000256" key="11">
    <source>
        <dbReference type="SAM" id="MobiDB-lite"/>
    </source>
</evidence>
<evidence type="ECO:0000256" key="6">
    <source>
        <dbReference type="ARBA" id="ARBA00022912"/>
    </source>
</evidence>
<reference evidence="13" key="1">
    <citation type="submission" date="2023-03" db="EMBL/GenBank/DDBJ databases">
        <title>Mating type loci evolution in Malassezia.</title>
        <authorList>
            <person name="Coelho M.A."/>
        </authorList>
    </citation>
    <scope>NUCLEOTIDE SEQUENCE</scope>
    <source>
        <strain evidence="13">CBS 7876</strain>
    </source>
</reference>
<feature type="compositionally biased region" description="Low complexity" evidence="11">
    <location>
        <begin position="130"/>
        <end position="144"/>
    </location>
</feature>
<evidence type="ECO:0000256" key="4">
    <source>
        <dbReference type="ARBA" id="ARBA00022776"/>
    </source>
</evidence>
<dbReference type="InterPro" id="IPR036873">
    <property type="entry name" value="Rhodanese-like_dom_sf"/>
</dbReference>
<dbReference type="PANTHER" id="PTHR10828">
    <property type="entry name" value="M-PHASE INDUCER PHOSPHATASE DUAL SPECIFICITY PHOSPHATASE CDC25"/>
    <property type="match status" value="1"/>
</dbReference>
<feature type="region of interest" description="Disordered" evidence="11">
    <location>
        <begin position="659"/>
        <end position="689"/>
    </location>
</feature>
<evidence type="ECO:0000256" key="9">
    <source>
        <dbReference type="ARBA" id="ARBA00067190"/>
    </source>
</evidence>
<dbReference type="GO" id="GO:0004725">
    <property type="term" value="F:protein tyrosine phosphatase activity"/>
    <property type="evidence" value="ECO:0007669"/>
    <property type="project" value="UniProtKB-UniRule"/>
</dbReference>
<keyword evidence="14" id="KW-1185">Reference proteome</keyword>
<evidence type="ECO:0000256" key="10">
    <source>
        <dbReference type="RuleBase" id="RU368028"/>
    </source>
</evidence>
<feature type="compositionally biased region" description="Low complexity" evidence="11">
    <location>
        <begin position="111"/>
        <end position="120"/>
    </location>
</feature>